<dbReference type="InterPro" id="IPR036388">
    <property type="entry name" value="WH-like_DNA-bd_sf"/>
</dbReference>
<name>A0A5J6MNI1_9PROT</name>
<sequence>MRPRAAATLALVAEGVSAPRLRKSVRATPVAHYRLDDQVGFMLRRVSQRHVAIFARHMDKDITPTRWATLAKLYEEGPTTQNRLGRLTAMDAATIKGVVDRLIKRHLIETRADPEDGRRRVVALTEAGQTLVERSLAHASAISRKTLEPLSSREQAVLLELLRKLA</sequence>
<dbReference type="PANTHER" id="PTHR33164:SF95">
    <property type="entry name" value="TRANSCRIPTIONAL REGULATOR"/>
    <property type="match status" value="1"/>
</dbReference>
<dbReference type="GO" id="GO:0003700">
    <property type="term" value="F:DNA-binding transcription factor activity"/>
    <property type="evidence" value="ECO:0007669"/>
    <property type="project" value="InterPro"/>
</dbReference>
<dbReference type="Proteomes" id="UP000326202">
    <property type="component" value="Chromosome"/>
</dbReference>
<dbReference type="Gene3D" id="1.10.10.10">
    <property type="entry name" value="Winged helix-like DNA-binding domain superfamily/Winged helix DNA-binding domain"/>
    <property type="match status" value="1"/>
</dbReference>
<organism evidence="2 3">
    <name type="scientific">Hypericibacter terrae</name>
    <dbReference type="NCBI Taxonomy" id="2602015"/>
    <lineage>
        <taxon>Bacteria</taxon>
        <taxon>Pseudomonadati</taxon>
        <taxon>Pseudomonadota</taxon>
        <taxon>Alphaproteobacteria</taxon>
        <taxon>Rhodospirillales</taxon>
        <taxon>Dongiaceae</taxon>
        <taxon>Hypericibacter</taxon>
    </lineage>
</organism>
<dbReference type="InterPro" id="IPR036390">
    <property type="entry name" value="WH_DNA-bd_sf"/>
</dbReference>
<evidence type="ECO:0000313" key="2">
    <source>
        <dbReference type="EMBL" id="QEX18155.1"/>
    </source>
</evidence>
<reference evidence="2 3" key="1">
    <citation type="submission" date="2019-08" db="EMBL/GenBank/DDBJ databases">
        <title>Hyperibacter terrae gen. nov., sp. nov. and Hyperibacter viscosus sp. nov., two new members in the family Rhodospirillaceae isolated from the rhizosphere of Hypericum perforatum.</title>
        <authorList>
            <person name="Noviana Z."/>
        </authorList>
    </citation>
    <scope>NUCLEOTIDE SEQUENCE [LARGE SCALE GENOMIC DNA]</scope>
    <source>
        <strain evidence="2 3">R5913</strain>
    </source>
</reference>
<dbReference type="InterPro" id="IPR000835">
    <property type="entry name" value="HTH_MarR-typ"/>
</dbReference>
<dbReference type="PANTHER" id="PTHR33164">
    <property type="entry name" value="TRANSCRIPTIONAL REGULATOR, MARR FAMILY"/>
    <property type="match status" value="1"/>
</dbReference>
<dbReference type="GO" id="GO:0006950">
    <property type="term" value="P:response to stress"/>
    <property type="evidence" value="ECO:0007669"/>
    <property type="project" value="TreeGrafter"/>
</dbReference>
<dbReference type="Pfam" id="PF01047">
    <property type="entry name" value="MarR"/>
    <property type="match status" value="1"/>
</dbReference>
<dbReference type="SMART" id="SM00347">
    <property type="entry name" value="HTH_MARR"/>
    <property type="match status" value="1"/>
</dbReference>
<dbReference type="AlphaFoldDB" id="A0A5J6MNI1"/>
<dbReference type="PROSITE" id="PS50995">
    <property type="entry name" value="HTH_MARR_2"/>
    <property type="match status" value="1"/>
</dbReference>
<dbReference type="InterPro" id="IPR039422">
    <property type="entry name" value="MarR/SlyA-like"/>
</dbReference>
<evidence type="ECO:0000313" key="3">
    <source>
        <dbReference type="Proteomes" id="UP000326202"/>
    </source>
</evidence>
<gene>
    <name evidence="2" type="ORF">FRZ44_34590</name>
</gene>
<protein>
    <submittedName>
        <fullName evidence="2">Transcriptional regulator</fullName>
    </submittedName>
</protein>
<dbReference type="SUPFAM" id="SSF46785">
    <property type="entry name" value="Winged helix' DNA-binding domain"/>
    <property type="match status" value="1"/>
</dbReference>
<proteinExistence type="predicted"/>
<keyword evidence="3" id="KW-1185">Reference proteome</keyword>
<feature type="domain" description="HTH marR-type" evidence="1">
    <location>
        <begin position="36"/>
        <end position="166"/>
    </location>
</feature>
<accession>A0A5J6MNI1</accession>
<dbReference type="PRINTS" id="PR00598">
    <property type="entry name" value="HTHMARR"/>
</dbReference>
<dbReference type="EMBL" id="CP042906">
    <property type="protein sequence ID" value="QEX18155.1"/>
    <property type="molecule type" value="Genomic_DNA"/>
</dbReference>
<dbReference type="KEGG" id="htq:FRZ44_34590"/>
<evidence type="ECO:0000259" key="1">
    <source>
        <dbReference type="PROSITE" id="PS50995"/>
    </source>
</evidence>